<dbReference type="SUPFAM" id="SSF46785">
    <property type="entry name" value="Winged helix' DNA-binding domain"/>
    <property type="match status" value="1"/>
</dbReference>
<feature type="domain" description="HTH marR-type" evidence="1">
    <location>
        <begin position="12"/>
        <end position="157"/>
    </location>
</feature>
<dbReference type="GO" id="GO:0006950">
    <property type="term" value="P:response to stress"/>
    <property type="evidence" value="ECO:0007669"/>
    <property type="project" value="TreeGrafter"/>
</dbReference>
<gene>
    <name evidence="2" type="ORF">AVDCRST_MAG05-1846</name>
</gene>
<evidence type="ECO:0000259" key="1">
    <source>
        <dbReference type="PROSITE" id="PS50995"/>
    </source>
</evidence>
<dbReference type="PROSITE" id="PS50995">
    <property type="entry name" value="HTH_MARR_2"/>
    <property type="match status" value="1"/>
</dbReference>
<proteinExistence type="predicted"/>
<dbReference type="GO" id="GO:0003700">
    <property type="term" value="F:DNA-binding transcription factor activity"/>
    <property type="evidence" value="ECO:0007669"/>
    <property type="project" value="InterPro"/>
</dbReference>
<protein>
    <recommendedName>
        <fullName evidence="1">HTH marR-type domain-containing protein</fullName>
    </recommendedName>
</protein>
<evidence type="ECO:0000313" key="2">
    <source>
        <dbReference type="EMBL" id="CAA9491276.1"/>
    </source>
</evidence>
<dbReference type="InterPro" id="IPR036390">
    <property type="entry name" value="WH_DNA-bd_sf"/>
</dbReference>
<dbReference type="PANTHER" id="PTHR33164:SF43">
    <property type="entry name" value="HTH-TYPE TRANSCRIPTIONAL REPRESSOR YETL"/>
    <property type="match status" value="1"/>
</dbReference>
<dbReference type="SMART" id="SM00347">
    <property type="entry name" value="HTH_MARR"/>
    <property type="match status" value="1"/>
</dbReference>
<dbReference type="InterPro" id="IPR000835">
    <property type="entry name" value="HTH_MarR-typ"/>
</dbReference>
<dbReference type="InterPro" id="IPR036388">
    <property type="entry name" value="WH-like_DNA-bd_sf"/>
</dbReference>
<dbReference type="Gene3D" id="1.10.10.10">
    <property type="entry name" value="Winged helix-like DNA-binding domain superfamily/Winged helix DNA-binding domain"/>
    <property type="match status" value="1"/>
</dbReference>
<dbReference type="Pfam" id="PF12802">
    <property type="entry name" value="MarR_2"/>
    <property type="match status" value="1"/>
</dbReference>
<name>A0A6J4S7E4_9ACTN</name>
<dbReference type="InterPro" id="IPR039422">
    <property type="entry name" value="MarR/SlyA-like"/>
</dbReference>
<dbReference type="CDD" id="cd00090">
    <property type="entry name" value="HTH_ARSR"/>
    <property type="match status" value="1"/>
</dbReference>
<reference evidence="2" key="1">
    <citation type="submission" date="2020-02" db="EMBL/GenBank/DDBJ databases">
        <authorList>
            <person name="Meier V. D."/>
        </authorList>
    </citation>
    <scope>NUCLEOTIDE SEQUENCE</scope>
    <source>
        <strain evidence="2">AVDCRST_MAG05</strain>
    </source>
</reference>
<dbReference type="PRINTS" id="PR00598">
    <property type="entry name" value="HTHMARR"/>
</dbReference>
<accession>A0A6J4S7E4</accession>
<sequence length="167" mass="18344">MDGTGVDRERLVDEIVLLLPVLGRELGRPVPLEMEACVKAGMPEHAFPSDAHVSPGHIQVLIALAKGPRSVGRIAEALGVSRPAATQLVDRLVEHGMIRRLHDPADRRVVLVDYAPGMHEVARRIMDVRRGQLNEALDRLTEEEARAFYKGLKEITAALGRVPGEEN</sequence>
<dbReference type="InterPro" id="IPR011991">
    <property type="entry name" value="ArsR-like_HTH"/>
</dbReference>
<organism evidence="2">
    <name type="scientific">uncultured Rubrobacteraceae bacterium</name>
    <dbReference type="NCBI Taxonomy" id="349277"/>
    <lineage>
        <taxon>Bacteria</taxon>
        <taxon>Bacillati</taxon>
        <taxon>Actinomycetota</taxon>
        <taxon>Rubrobacteria</taxon>
        <taxon>Rubrobacterales</taxon>
        <taxon>Rubrobacteraceae</taxon>
        <taxon>environmental samples</taxon>
    </lineage>
</organism>
<dbReference type="PANTHER" id="PTHR33164">
    <property type="entry name" value="TRANSCRIPTIONAL REGULATOR, MARR FAMILY"/>
    <property type="match status" value="1"/>
</dbReference>
<dbReference type="AlphaFoldDB" id="A0A6J4S7E4"/>
<dbReference type="EMBL" id="CADCVM010000202">
    <property type="protein sequence ID" value="CAA9491276.1"/>
    <property type="molecule type" value="Genomic_DNA"/>
</dbReference>